<evidence type="ECO:0000313" key="3">
    <source>
        <dbReference type="Proteomes" id="UP000638648"/>
    </source>
</evidence>
<accession>A0A927N0P2</accession>
<feature type="transmembrane region" description="Helical" evidence="1">
    <location>
        <begin position="66"/>
        <end position="86"/>
    </location>
</feature>
<comment type="caution">
    <text evidence="2">The sequence shown here is derived from an EMBL/GenBank/DDBJ whole genome shotgun (WGS) entry which is preliminary data.</text>
</comment>
<reference evidence="2" key="1">
    <citation type="submission" date="2020-10" db="EMBL/GenBank/DDBJ databases">
        <title>Sequencing the genomes of 1000 actinobacteria strains.</title>
        <authorList>
            <person name="Klenk H.-P."/>
        </authorList>
    </citation>
    <scope>NUCLEOTIDE SEQUENCE</scope>
    <source>
        <strain evidence="2">DSM 45354</strain>
    </source>
</reference>
<keyword evidence="1" id="KW-0812">Transmembrane</keyword>
<name>A0A927N0P2_9ACTN</name>
<keyword evidence="3" id="KW-1185">Reference proteome</keyword>
<feature type="transmembrane region" description="Helical" evidence="1">
    <location>
        <begin position="21"/>
        <end position="46"/>
    </location>
</feature>
<protein>
    <submittedName>
        <fullName evidence="2">Drug/metabolite transporter (DMT)-like permease</fullName>
    </submittedName>
</protein>
<sequence>MADSTTVRTGSTPTRRPGRRLAWWGLAWALFSFFSVLVMAVVGFDFDPNDYGRSYWREQIGHREHMLVYCLLPPAAAVVLGGWALLKRGRSRGTIVLAILAVVVAGLFTWATVALGLDAINAARSFSDRPDFSPY</sequence>
<evidence type="ECO:0000256" key="1">
    <source>
        <dbReference type="SAM" id="Phobius"/>
    </source>
</evidence>
<evidence type="ECO:0000313" key="2">
    <source>
        <dbReference type="EMBL" id="MBE1606565.1"/>
    </source>
</evidence>
<organism evidence="2 3">
    <name type="scientific">Actinopolymorpha pittospori</name>
    <dbReference type="NCBI Taxonomy" id="648752"/>
    <lineage>
        <taxon>Bacteria</taxon>
        <taxon>Bacillati</taxon>
        <taxon>Actinomycetota</taxon>
        <taxon>Actinomycetes</taxon>
        <taxon>Propionibacteriales</taxon>
        <taxon>Actinopolymorphaceae</taxon>
        <taxon>Actinopolymorpha</taxon>
    </lineage>
</organism>
<dbReference type="RefSeq" id="WP_192750673.1">
    <property type="nucleotide sequence ID" value="NZ_BAABJL010000147.1"/>
</dbReference>
<dbReference type="Proteomes" id="UP000638648">
    <property type="component" value="Unassembled WGS sequence"/>
</dbReference>
<keyword evidence="1" id="KW-0472">Membrane</keyword>
<dbReference type="AlphaFoldDB" id="A0A927N0P2"/>
<gene>
    <name evidence="2" type="ORF">HEB94_003413</name>
</gene>
<keyword evidence="1" id="KW-1133">Transmembrane helix</keyword>
<dbReference type="EMBL" id="JADBEM010000001">
    <property type="protein sequence ID" value="MBE1606565.1"/>
    <property type="molecule type" value="Genomic_DNA"/>
</dbReference>
<proteinExistence type="predicted"/>
<feature type="transmembrane region" description="Helical" evidence="1">
    <location>
        <begin position="95"/>
        <end position="117"/>
    </location>
</feature>